<gene>
    <name evidence="2" type="ORF">SAMN05660706_1097</name>
</gene>
<evidence type="ECO:0000313" key="3">
    <source>
        <dbReference type="Proteomes" id="UP000199584"/>
    </source>
</evidence>
<sequence>MDYIKQFVKQLIEKHETNDPYRLARAIGIDIDEFPFRRIKGLILEIAENVTIVLNSNLPEWLKRIVLAHELGHRQLSPQGMGYFFMAEHTFMESRVEYEANKFAVELLTWGEEPEFNESMEHFAARVGLPVEMMRYKVIK</sequence>
<name>A0A1I6DCZ6_9FIRM</name>
<dbReference type="RefSeq" id="WP_092482714.1">
    <property type="nucleotide sequence ID" value="NZ_FOYM01000009.1"/>
</dbReference>
<protein>
    <recommendedName>
        <fullName evidence="1">IrrE N-terminal-like domain-containing protein</fullName>
    </recommendedName>
</protein>
<dbReference type="Proteomes" id="UP000199584">
    <property type="component" value="Unassembled WGS sequence"/>
</dbReference>
<organism evidence="2 3">
    <name type="scientific">Desulfoscipio geothermicus DSM 3669</name>
    <dbReference type="NCBI Taxonomy" id="1121426"/>
    <lineage>
        <taxon>Bacteria</taxon>
        <taxon>Bacillati</taxon>
        <taxon>Bacillota</taxon>
        <taxon>Clostridia</taxon>
        <taxon>Eubacteriales</taxon>
        <taxon>Desulfallaceae</taxon>
        <taxon>Desulfoscipio</taxon>
    </lineage>
</organism>
<accession>A0A1I6DCZ6</accession>
<dbReference type="InterPro" id="IPR010359">
    <property type="entry name" value="IrrE_HExxH"/>
</dbReference>
<evidence type="ECO:0000259" key="1">
    <source>
        <dbReference type="Pfam" id="PF06114"/>
    </source>
</evidence>
<keyword evidence="3" id="KW-1185">Reference proteome</keyword>
<proteinExistence type="predicted"/>
<feature type="domain" description="IrrE N-terminal-like" evidence="1">
    <location>
        <begin position="28"/>
        <end position="137"/>
    </location>
</feature>
<dbReference type="EMBL" id="FOYM01000009">
    <property type="protein sequence ID" value="SFR03326.1"/>
    <property type="molecule type" value="Genomic_DNA"/>
</dbReference>
<dbReference type="STRING" id="39060.SAMN05660706_1097"/>
<reference evidence="3" key="1">
    <citation type="submission" date="2016-10" db="EMBL/GenBank/DDBJ databases">
        <authorList>
            <person name="Varghese N."/>
            <person name="Submissions S."/>
        </authorList>
    </citation>
    <scope>NUCLEOTIDE SEQUENCE [LARGE SCALE GENOMIC DNA]</scope>
    <source>
        <strain evidence="3">DSM 3669</strain>
    </source>
</reference>
<dbReference type="AlphaFoldDB" id="A0A1I6DCZ6"/>
<dbReference type="Gene3D" id="1.10.10.2910">
    <property type="match status" value="1"/>
</dbReference>
<dbReference type="OrthoDB" id="9816277at2"/>
<dbReference type="Pfam" id="PF06114">
    <property type="entry name" value="Peptidase_M78"/>
    <property type="match status" value="1"/>
</dbReference>
<evidence type="ECO:0000313" key="2">
    <source>
        <dbReference type="EMBL" id="SFR03326.1"/>
    </source>
</evidence>